<keyword evidence="2" id="KW-1185">Reference proteome</keyword>
<dbReference type="EMBL" id="KR422352">
    <property type="protein sequence ID" value="AKO61272.1"/>
    <property type="molecule type" value="Genomic_DNA"/>
</dbReference>
<evidence type="ECO:0000313" key="2">
    <source>
        <dbReference type="Proteomes" id="UP000202243"/>
    </source>
</evidence>
<accession>A0A0U2D9K3</accession>
<dbReference type="GeneID" id="26796132"/>
<evidence type="ECO:0000313" key="1">
    <source>
        <dbReference type="EMBL" id="AKO61272.1"/>
    </source>
</evidence>
<dbReference type="Proteomes" id="UP000202243">
    <property type="component" value="Segment"/>
</dbReference>
<dbReference type="Pfam" id="PF10465">
    <property type="entry name" value="Inhibitor_I24"/>
    <property type="match status" value="1"/>
</dbReference>
<protein>
    <submittedName>
        <fullName evidence="1">Protease inhibitor</fullName>
    </submittedName>
</protein>
<dbReference type="KEGG" id="vg:26796132"/>
<name>A0A0U2D9K3_9CAUD</name>
<sequence length="141" mass="16050">MNISETRGKWFKIVKEDEELQVKFPELKKDTIIKVIGTTTEDGYGDHGIIEVMLSTGEKLCIYDRDTSLWCFWESHSIDELEEIDSADIADVLGSKLGEFEGERISYALAKLAGQENNDGYEGNLMQAAAEYIEYLERRLS</sequence>
<dbReference type="RefSeq" id="YP_009225179.1">
    <property type="nucleotide sequence ID" value="NC_029091.1"/>
</dbReference>
<dbReference type="InterPro" id="IPR019506">
    <property type="entry name" value="Pept-inhibitor_PinA"/>
</dbReference>
<gene>
    <name evidence="1" type="ORF">APCEc01_219</name>
</gene>
<organism evidence="1 2">
    <name type="scientific">Escherichia phage APCEc01</name>
    <dbReference type="NCBI Taxonomy" id="1655305"/>
    <lineage>
        <taxon>Viruses</taxon>
        <taxon>Duplodnaviria</taxon>
        <taxon>Heunggongvirae</taxon>
        <taxon>Uroviricota</taxon>
        <taxon>Caudoviricetes</taxon>
        <taxon>Pantevenvirales</taxon>
        <taxon>Straboviridae</taxon>
        <taxon>Tevenvirinae</taxon>
        <taxon>Mosigvirus</taxon>
        <taxon>Mosigvirus mar005p1</taxon>
    </lineage>
</organism>
<proteinExistence type="predicted"/>
<reference evidence="1 2" key="1">
    <citation type="journal article" date="2016" name="PLoS ONE">
        <title>Three New Escherichia coli Phages from the Human Gut Show Promising Potential for Phage Therapy.</title>
        <authorList>
            <person name="Dalmasso M."/>
            <person name="Strain R."/>
            <person name="Neve H."/>
            <person name="Franz C.M."/>
            <person name="Cousin F.J."/>
            <person name="Ross R.P."/>
            <person name="Hill C."/>
        </authorList>
    </citation>
    <scope>NUCLEOTIDE SEQUENCE [LARGE SCALE GENOMIC DNA]</scope>
</reference>